<sequence length="55" mass="6279">MWPFHPTKTLSTSLAWALMNLKELAWPVFFNSSGSSLPYLTDRFFLSNVSDLLTV</sequence>
<dbReference type="AlphaFoldDB" id="A0A0K2V205"/>
<reference evidence="1" key="1">
    <citation type="submission" date="2014-05" db="EMBL/GenBank/DDBJ databases">
        <authorList>
            <person name="Chronopoulou M."/>
        </authorList>
    </citation>
    <scope>NUCLEOTIDE SEQUENCE</scope>
    <source>
        <tissue evidence="1">Whole organism</tissue>
    </source>
</reference>
<name>A0A0K2V205_LEPSM</name>
<organism evidence="1">
    <name type="scientific">Lepeophtheirus salmonis</name>
    <name type="common">Salmon louse</name>
    <name type="synonym">Caligus salmonis</name>
    <dbReference type="NCBI Taxonomy" id="72036"/>
    <lineage>
        <taxon>Eukaryota</taxon>
        <taxon>Metazoa</taxon>
        <taxon>Ecdysozoa</taxon>
        <taxon>Arthropoda</taxon>
        <taxon>Crustacea</taxon>
        <taxon>Multicrustacea</taxon>
        <taxon>Hexanauplia</taxon>
        <taxon>Copepoda</taxon>
        <taxon>Siphonostomatoida</taxon>
        <taxon>Caligidae</taxon>
        <taxon>Lepeophtheirus</taxon>
    </lineage>
</organism>
<evidence type="ECO:0000313" key="1">
    <source>
        <dbReference type="EMBL" id="CDW44514.1"/>
    </source>
</evidence>
<protein>
    <submittedName>
        <fullName evidence="1">Uncharacterized protein</fullName>
    </submittedName>
</protein>
<proteinExistence type="predicted"/>
<dbReference type="EMBL" id="HACA01027153">
    <property type="protein sequence ID" value="CDW44514.1"/>
    <property type="molecule type" value="Transcribed_RNA"/>
</dbReference>
<accession>A0A0K2V205</accession>